<dbReference type="InterPro" id="IPR025997">
    <property type="entry name" value="SBP_2_dom"/>
</dbReference>
<gene>
    <name evidence="6" type="ORF">WCN91_10740</name>
</gene>
<reference evidence="6 7" key="1">
    <citation type="submission" date="2024-03" db="EMBL/GenBank/DDBJ databases">
        <title>Pseudoalteromonas qingdaonensis sp. nov., isolated from the intestines of marine benthic organisms.</title>
        <authorList>
            <person name="Lin X."/>
            <person name="Fang S."/>
            <person name="Hu X."/>
        </authorList>
    </citation>
    <scope>NUCLEOTIDE SEQUENCE [LARGE SCALE GENOMIC DNA]</scope>
    <source>
        <strain evidence="6 7">YIC-827</strain>
    </source>
</reference>
<comment type="similarity">
    <text evidence="2">Belongs to the bacterial solute-binding protein 2 family.</text>
</comment>
<evidence type="ECO:0000256" key="1">
    <source>
        <dbReference type="ARBA" id="ARBA00004196"/>
    </source>
</evidence>
<comment type="subcellular location">
    <subcellularLocation>
        <location evidence="1">Cell envelope</location>
    </subcellularLocation>
</comment>
<dbReference type="Pfam" id="PF13407">
    <property type="entry name" value="Peripla_BP_4"/>
    <property type="match status" value="1"/>
</dbReference>
<dbReference type="SUPFAM" id="SSF53822">
    <property type="entry name" value="Periplasmic binding protein-like I"/>
    <property type="match status" value="1"/>
</dbReference>
<evidence type="ECO:0000313" key="7">
    <source>
        <dbReference type="Proteomes" id="UP001447008"/>
    </source>
</evidence>
<dbReference type="PANTHER" id="PTHR46847">
    <property type="entry name" value="D-ALLOSE-BINDING PERIPLASMIC PROTEIN-RELATED"/>
    <property type="match status" value="1"/>
</dbReference>
<evidence type="ECO:0000256" key="4">
    <source>
        <dbReference type="SAM" id="SignalP"/>
    </source>
</evidence>
<keyword evidence="3 4" id="KW-0732">Signal</keyword>
<name>A0ABU9MX82_9GAMM</name>
<dbReference type="EMBL" id="JBCGCU010000011">
    <property type="protein sequence ID" value="MEM0515882.1"/>
    <property type="molecule type" value="Genomic_DNA"/>
</dbReference>
<comment type="caution">
    <text evidence="6">The sequence shown here is derived from an EMBL/GenBank/DDBJ whole genome shotgun (WGS) entry which is preliminary data.</text>
</comment>
<evidence type="ECO:0000256" key="2">
    <source>
        <dbReference type="ARBA" id="ARBA00007639"/>
    </source>
</evidence>
<dbReference type="Gene3D" id="3.40.50.2300">
    <property type="match status" value="2"/>
</dbReference>
<evidence type="ECO:0000256" key="3">
    <source>
        <dbReference type="ARBA" id="ARBA00022729"/>
    </source>
</evidence>
<organism evidence="6 7">
    <name type="scientific">Pseudoalteromonas qingdaonensis</name>
    <dbReference type="NCBI Taxonomy" id="3131913"/>
    <lineage>
        <taxon>Bacteria</taxon>
        <taxon>Pseudomonadati</taxon>
        <taxon>Pseudomonadota</taxon>
        <taxon>Gammaproteobacteria</taxon>
        <taxon>Alteromonadales</taxon>
        <taxon>Pseudoalteromonadaceae</taxon>
        <taxon>Pseudoalteromonas</taxon>
    </lineage>
</organism>
<evidence type="ECO:0000259" key="5">
    <source>
        <dbReference type="Pfam" id="PF13407"/>
    </source>
</evidence>
<proteinExistence type="inferred from homology"/>
<feature type="signal peptide" evidence="4">
    <location>
        <begin position="1"/>
        <end position="24"/>
    </location>
</feature>
<dbReference type="Proteomes" id="UP001447008">
    <property type="component" value="Unassembled WGS sequence"/>
</dbReference>
<dbReference type="PANTHER" id="PTHR46847:SF2">
    <property type="entry name" value="ABC TRANSPORTER SUGAR-BINDING PROTEIN"/>
    <property type="match status" value="1"/>
</dbReference>
<keyword evidence="7" id="KW-1185">Reference proteome</keyword>
<feature type="domain" description="Periplasmic binding protein" evidence="5">
    <location>
        <begin position="46"/>
        <end position="261"/>
    </location>
</feature>
<protein>
    <submittedName>
        <fullName evidence="6">Substrate-binding domain-containing protein</fullName>
    </submittedName>
</protein>
<sequence>MTIFRFLLVSFTLSLLFTSAGAQAVPDAQPLKVRFVNPGHQFDNSTGLFWRNVALAMEAVAEDLDIQLSVTYANRNHILMKSQLNDALRSNTDYVIVVDEKKAITKLIKADAKLDKPLLFIYNAPQEHILTTKPDWLLGYILPNHFEAGYKLARGLFERAIERFGEDAKLNMLALYGDHTTDSALSRQRGLELFLRQHPEVDLVYHEVANWSAEQGYRKSIRVLSHIKNINMIWAANDPIAGGALRAATSVNSAQLPVVGGINWDKMDTDEHLEVSVGGHILLGAAALIMLHDSHIQGNAFVSNSNLAIFEPDAEQYQILIKAIQERTLGDINFKRFSSLHQEPWPFTLQNLALCLQKGC</sequence>
<dbReference type="RefSeq" id="WP_342678914.1">
    <property type="nucleotide sequence ID" value="NZ_JBCGCU010000011.1"/>
</dbReference>
<evidence type="ECO:0000313" key="6">
    <source>
        <dbReference type="EMBL" id="MEM0515882.1"/>
    </source>
</evidence>
<dbReference type="InterPro" id="IPR028082">
    <property type="entry name" value="Peripla_BP_I"/>
</dbReference>
<feature type="chain" id="PRO_5045177301" evidence="4">
    <location>
        <begin position="25"/>
        <end position="360"/>
    </location>
</feature>
<accession>A0ABU9MX82</accession>